<evidence type="ECO:0000259" key="1">
    <source>
        <dbReference type="PROSITE" id="PS51199"/>
    </source>
</evidence>
<proteinExistence type="predicted"/>
<accession>X1EEV9</accession>
<sequence length="165" mass="18172">LLNQFLYEHIDALEELHRDPDRHTITGLSTGFSKLDEMTSGLQRSDLIVLAGRPGTGKTSLALTLARNVAIREKAAVGIFSLEMAKEQLLERLLCGEAKVSLHRLRGGYVPAAKWRNLATAASKFQNATIIVDDTPGLSILEIRAKARRIAAQHGLDMLIVDYLQ</sequence>
<feature type="non-terminal residue" evidence="2">
    <location>
        <position position="165"/>
    </location>
</feature>
<dbReference type="GO" id="GO:0005524">
    <property type="term" value="F:ATP binding"/>
    <property type="evidence" value="ECO:0007669"/>
    <property type="project" value="InterPro"/>
</dbReference>
<dbReference type="Pfam" id="PF03796">
    <property type="entry name" value="DnaB_C"/>
    <property type="match status" value="1"/>
</dbReference>
<comment type="caution">
    <text evidence="2">The sequence shown here is derived from an EMBL/GenBank/DDBJ whole genome shotgun (WGS) entry which is preliminary data.</text>
</comment>
<dbReference type="SUPFAM" id="SSF52540">
    <property type="entry name" value="P-loop containing nucleoside triphosphate hydrolases"/>
    <property type="match status" value="1"/>
</dbReference>
<dbReference type="InterPro" id="IPR027417">
    <property type="entry name" value="P-loop_NTPase"/>
</dbReference>
<dbReference type="GO" id="GO:0006260">
    <property type="term" value="P:DNA replication"/>
    <property type="evidence" value="ECO:0007669"/>
    <property type="project" value="InterPro"/>
</dbReference>
<feature type="non-terminal residue" evidence="2">
    <location>
        <position position="1"/>
    </location>
</feature>
<dbReference type="InterPro" id="IPR007694">
    <property type="entry name" value="DNA_helicase_DnaB-like_C"/>
</dbReference>
<dbReference type="PANTHER" id="PTHR30153">
    <property type="entry name" value="REPLICATIVE DNA HELICASE DNAB"/>
    <property type="match status" value="1"/>
</dbReference>
<reference evidence="2" key="1">
    <citation type="journal article" date="2014" name="Front. Microbiol.">
        <title>High frequency of phylogenetically diverse reductive dehalogenase-homologous genes in deep subseafloor sedimentary metagenomes.</title>
        <authorList>
            <person name="Kawai M."/>
            <person name="Futagami T."/>
            <person name="Toyoda A."/>
            <person name="Takaki Y."/>
            <person name="Nishi S."/>
            <person name="Hori S."/>
            <person name="Arai W."/>
            <person name="Tsubouchi T."/>
            <person name="Morono Y."/>
            <person name="Uchiyama I."/>
            <person name="Ito T."/>
            <person name="Fujiyama A."/>
            <person name="Inagaki F."/>
            <person name="Takami H."/>
        </authorList>
    </citation>
    <scope>NUCLEOTIDE SEQUENCE</scope>
    <source>
        <strain evidence="2">Expedition CK06-06</strain>
    </source>
</reference>
<dbReference type="PANTHER" id="PTHR30153:SF2">
    <property type="entry name" value="REPLICATIVE DNA HELICASE"/>
    <property type="match status" value="1"/>
</dbReference>
<dbReference type="PROSITE" id="PS51199">
    <property type="entry name" value="SF4_HELICASE"/>
    <property type="match status" value="1"/>
</dbReference>
<evidence type="ECO:0000313" key="2">
    <source>
        <dbReference type="EMBL" id="GAH31821.1"/>
    </source>
</evidence>
<name>X1EEV9_9ZZZZ</name>
<feature type="domain" description="SF4 helicase" evidence="1">
    <location>
        <begin position="21"/>
        <end position="165"/>
    </location>
</feature>
<dbReference type="Gene3D" id="3.40.50.300">
    <property type="entry name" value="P-loop containing nucleotide triphosphate hydrolases"/>
    <property type="match status" value="1"/>
</dbReference>
<organism evidence="2">
    <name type="scientific">marine sediment metagenome</name>
    <dbReference type="NCBI Taxonomy" id="412755"/>
    <lineage>
        <taxon>unclassified sequences</taxon>
        <taxon>metagenomes</taxon>
        <taxon>ecological metagenomes</taxon>
    </lineage>
</organism>
<dbReference type="EMBL" id="BARU01014250">
    <property type="protein sequence ID" value="GAH31821.1"/>
    <property type="molecule type" value="Genomic_DNA"/>
</dbReference>
<dbReference type="AlphaFoldDB" id="X1EEV9"/>
<dbReference type="GO" id="GO:0003678">
    <property type="term" value="F:DNA helicase activity"/>
    <property type="evidence" value="ECO:0007669"/>
    <property type="project" value="InterPro"/>
</dbReference>
<gene>
    <name evidence="2" type="ORF">S03H2_25261</name>
</gene>
<protein>
    <recommendedName>
        <fullName evidence="1">SF4 helicase domain-containing protein</fullName>
    </recommendedName>
</protein>
<dbReference type="GO" id="GO:0005829">
    <property type="term" value="C:cytosol"/>
    <property type="evidence" value="ECO:0007669"/>
    <property type="project" value="TreeGrafter"/>
</dbReference>